<name>A0A0G0HET0_9BACT</name>
<evidence type="ECO:0008006" key="3">
    <source>
        <dbReference type="Google" id="ProtNLM"/>
    </source>
</evidence>
<sequence length="215" mass="25564">MKAFIIPGYHLPNNIENDEKYIKYFDFACSEIVKVSNSEKVVVILSGGNIDMDKPFDRILSKVMLTLFEKYIDKYNMNCLVKTEEKSLSSLENLIYSKDILNEFKDNFEIYVFSDKQRIERSKILADKVFDNPIMLGVDISHELERQNTEVVNKKEELATKFSLWALKSKENLDKFKNVYNEKYTYLRTISPEKRKEAEIEWWKDYLLTRHRKAN</sequence>
<organism evidence="1 2">
    <name type="scientific">Candidatus Woesebacteria bacterium GW2011_GWA1_37_7</name>
    <dbReference type="NCBI Taxonomy" id="1618545"/>
    <lineage>
        <taxon>Bacteria</taxon>
        <taxon>Candidatus Woeseibacteriota</taxon>
    </lineage>
</organism>
<proteinExistence type="predicted"/>
<evidence type="ECO:0000313" key="1">
    <source>
        <dbReference type="EMBL" id="KKQ37070.1"/>
    </source>
</evidence>
<evidence type="ECO:0000313" key="2">
    <source>
        <dbReference type="Proteomes" id="UP000034591"/>
    </source>
</evidence>
<dbReference type="EMBL" id="LBTI01000029">
    <property type="protein sequence ID" value="KKQ37070.1"/>
    <property type="molecule type" value="Genomic_DNA"/>
</dbReference>
<accession>A0A0G0HET0</accession>
<dbReference type="Proteomes" id="UP000034591">
    <property type="component" value="Unassembled WGS sequence"/>
</dbReference>
<dbReference type="AlphaFoldDB" id="A0A0G0HET0"/>
<dbReference type="STRING" id="1618545.US53_C0029G0019"/>
<reference evidence="1 2" key="1">
    <citation type="journal article" date="2015" name="Nature">
        <title>rRNA introns, odd ribosomes, and small enigmatic genomes across a large radiation of phyla.</title>
        <authorList>
            <person name="Brown C.T."/>
            <person name="Hug L.A."/>
            <person name="Thomas B.C."/>
            <person name="Sharon I."/>
            <person name="Castelle C.J."/>
            <person name="Singh A."/>
            <person name="Wilkins M.J."/>
            <person name="Williams K.H."/>
            <person name="Banfield J.F."/>
        </authorList>
    </citation>
    <scope>NUCLEOTIDE SEQUENCE [LARGE SCALE GENOMIC DNA]</scope>
</reference>
<gene>
    <name evidence="1" type="ORF">US53_C0029G0019</name>
</gene>
<comment type="caution">
    <text evidence="1">The sequence shown here is derived from an EMBL/GenBank/DDBJ whole genome shotgun (WGS) entry which is preliminary data.</text>
</comment>
<protein>
    <recommendedName>
        <fullName evidence="3">DUF218 domain-containing protein</fullName>
    </recommendedName>
</protein>